<evidence type="ECO:0000256" key="3">
    <source>
        <dbReference type="SAM" id="MobiDB-lite"/>
    </source>
</evidence>
<dbReference type="GO" id="GO:0036464">
    <property type="term" value="C:cytoplasmic ribonucleoprotein granule"/>
    <property type="evidence" value="ECO:0007669"/>
    <property type="project" value="UniProtKB-ARBA"/>
</dbReference>
<dbReference type="AlphaFoldDB" id="A0A6G1PI22"/>
<dbReference type="PANTHER" id="PTHR12269">
    <property type="entry name" value="EUKARYOTIC TRANSLATION INITIATION FACTOR 4E TRANSPORTER"/>
    <property type="match status" value="1"/>
</dbReference>
<gene>
    <name evidence="4" type="ORF">EXN66_Car005597</name>
</gene>
<feature type="region of interest" description="Disordered" evidence="3">
    <location>
        <begin position="691"/>
        <end position="723"/>
    </location>
</feature>
<feature type="region of interest" description="Disordered" evidence="3">
    <location>
        <begin position="62"/>
        <end position="82"/>
    </location>
</feature>
<feature type="region of interest" description="Disordered" evidence="3">
    <location>
        <begin position="117"/>
        <end position="141"/>
    </location>
</feature>
<reference evidence="5" key="2">
    <citation type="submission" date="2019-02" db="EMBL/GenBank/DDBJ databases">
        <title>Opniocepnalus argus Var Kimnra genome.</title>
        <authorList>
            <person name="Zhou C."/>
            <person name="Xiao S."/>
        </authorList>
    </citation>
    <scope>NUCLEOTIDE SEQUENCE [LARGE SCALE GENOMIC DNA]</scope>
</reference>
<feature type="compositionally biased region" description="Polar residues" evidence="3">
    <location>
        <begin position="699"/>
        <end position="714"/>
    </location>
</feature>
<keyword evidence="4" id="KW-0396">Initiation factor</keyword>
<dbReference type="EMBL" id="CM015716">
    <property type="protein sequence ID" value="KAF3689925.1"/>
    <property type="molecule type" value="Genomic_DNA"/>
</dbReference>
<keyword evidence="5" id="KW-1185">Reference proteome</keyword>
<dbReference type="GO" id="GO:0003743">
    <property type="term" value="F:translation initiation factor activity"/>
    <property type="evidence" value="ECO:0007669"/>
    <property type="project" value="UniProtKB-KW"/>
</dbReference>
<feature type="compositionally biased region" description="Basic and acidic residues" evidence="3">
    <location>
        <begin position="560"/>
        <end position="588"/>
    </location>
</feature>
<feature type="region of interest" description="Disordered" evidence="3">
    <location>
        <begin position="231"/>
        <end position="255"/>
    </location>
</feature>
<dbReference type="Pfam" id="PF10477">
    <property type="entry name" value="EIF4E-T"/>
    <property type="match status" value="3"/>
</dbReference>
<reference evidence="4 5" key="1">
    <citation type="submission" date="2019-02" db="EMBL/GenBank/DDBJ databases">
        <title>Opniocepnalus argus genome.</title>
        <authorList>
            <person name="Zhou C."/>
            <person name="Xiao S."/>
        </authorList>
    </citation>
    <scope>NUCLEOTIDE SEQUENCE [LARGE SCALE GENOMIC DNA]</scope>
    <source>
        <strain evidence="4">OARG1902GOOAL</strain>
        <tissue evidence="4">Muscle</tissue>
    </source>
</reference>
<protein>
    <submittedName>
        <fullName evidence="4">Eukaryotic translation initiation factor 4E transporter</fullName>
    </submittedName>
</protein>
<evidence type="ECO:0000256" key="2">
    <source>
        <dbReference type="ARBA" id="ARBA00022490"/>
    </source>
</evidence>
<dbReference type="GO" id="GO:0005634">
    <property type="term" value="C:nucleus"/>
    <property type="evidence" value="ECO:0007669"/>
    <property type="project" value="TreeGrafter"/>
</dbReference>
<feature type="compositionally biased region" description="Polar residues" evidence="3">
    <location>
        <begin position="532"/>
        <end position="553"/>
    </location>
</feature>
<evidence type="ECO:0000313" key="4">
    <source>
        <dbReference type="EMBL" id="KAF3689925.1"/>
    </source>
</evidence>
<keyword evidence="2" id="KW-0963">Cytoplasm</keyword>
<dbReference type="GO" id="GO:0003729">
    <property type="term" value="F:mRNA binding"/>
    <property type="evidence" value="ECO:0007669"/>
    <property type="project" value="TreeGrafter"/>
</dbReference>
<dbReference type="PANTHER" id="PTHR12269:SF1">
    <property type="entry name" value="EUKARYOTIC TRANSLATION INITIATION FACTOR 4E TRANSPORTER"/>
    <property type="match status" value="1"/>
</dbReference>
<dbReference type="InterPro" id="IPR018862">
    <property type="entry name" value="eIF4E-T"/>
</dbReference>
<feature type="region of interest" description="Disordered" evidence="3">
    <location>
        <begin position="500"/>
        <end position="605"/>
    </location>
</feature>
<proteinExistence type="predicted"/>
<dbReference type="Proteomes" id="UP000503349">
    <property type="component" value="Chromosome 5"/>
</dbReference>
<dbReference type="GO" id="GO:0017148">
    <property type="term" value="P:negative regulation of translation"/>
    <property type="evidence" value="ECO:0007669"/>
    <property type="project" value="TreeGrafter"/>
</dbReference>
<comment type="subcellular location">
    <subcellularLocation>
        <location evidence="1">Cytoplasm</location>
    </subcellularLocation>
</comment>
<evidence type="ECO:0000256" key="1">
    <source>
        <dbReference type="ARBA" id="ARBA00004496"/>
    </source>
</evidence>
<sequence>MEPDACVIQRNGNAVDLTKQQPATTAPYRYTKEKLLEIKELPLSNERPDCLSEKYDSDGVWDPEKWHASRYPTSERSSPVEGFKKDYMDDRVLLKRRIPDPRERLKEDDLDVILSPQRRSFGGGCQGNAAPPTHTRRPISPMENKENESLRLGGARRIGSGRIIAARAFEREARAEKDRERERDFKDKRFRGDFGEKRVFSERRRNDSYAEEEPEWFSGGPTMECNGRAEVQGTVSRSTADQEVPHPDVLPEQSTGDFDFNEFFNLEKTMPGLASMIEEVLGEGPVSASRFSQWFSTNLSPSGSRSSSLRSTPHEELEKLAGFEPRCTSPNQGPAPYFQPIQSSECKEKVDILELLHKAKIDLKPLLSTLSDNKARLRESTNCGVVLSLEEVEGEMKGLKLGTGPQVRKVTPTQRGNGTPFMAEHLEEALTGGSSTHPRSRDTDMSAFNKLVSSMKASGTLPSHPKTNTNNMRVLSMPVNQADLEALAFQQDLALHGHHSFQSSYNKPLQDKSFRNRPQRVNRSPGPGPQSAGRNSPGNPVTSMLSPSFTPTSVIRKMYATKEKSRDEQSSRPETKEEPTGNSHDDRCTPNLYPEGMDGNTAQSVGIKPGLQTLLSKDQERLRPASSGHKAPTIIPPGPSSSFPRPIYPVPLLSHVPLVRPPPQLYPNVVQRMLAQGIPPQQLGPALVQAVHPSIPGPHSQSQGPHRTNGTQRHGGSPPLGLAKWFGSDVLEQPLPSMPAKVISVDELEFRP</sequence>
<organism evidence="4 5">
    <name type="scientific">Channa argus</name>
    <name type="common">Northern snakehead</name>
    <name type="synonym">Ophicephalus argus</name>
    <dbReference type="NCBI Taxonomy" id="215402"/>
    <lineage>
        <taxon>Eukaryota</taxon>
        <taxon>Metazoa</taxon>
        <taxon>Chordata</taxon>
        <taxon>Craniata</taxon>
        <taxon>Vertebrata</taxon>
        <taxon>Euteleostomi</taxon>
        <taxon>Actinopterygii</taxon>
        <taxon>Neopterygii</taxon>
        <taxon>Teleostei</taxon>
        <taxon>Neoteleostei</taxon>
        <taxon>Acanthomorphata</taxon>
        <taxon>Anabantaria</taxon>
        <taxon>Anabantiformes</taxon>
        <taxon>Channoidei</taxon>
        <taxon>Channidae</taxon>
        <taxon>Channa</taxon>
    </lineage>
</organism>
<keyword evidence="4" id="KW-0648">Protein biosynthesis</keyword>
<accession>A0A6G1PI22</accession>
<name>A0A6G1PI22_CHAAH</name>
<evidence type="ECO:0000313" key="5">
    <source>
        <dbReference type="Proteomes" id="UP000503349"/>
    </source>
</evidence>